<evidence type="ECO:0000256" key="5">
    <source>
        <dbReference type="ARBA" id="ARBA00022833"/>
    </source>
</evidence>
<organism evidence="10 11">
    <name type="scientific">Kibdelosporangium phytohabitans</name>
    <dbReference type="NCBI Taxonomy" id="860235"/>
    <lineage>
        <taxon>Bacteria</taxon>
        <taxon>Bacillati</taxon>
        <taxon>Actinomycetota</taxon>
        <taxon>Actinomycetes</taxon>
        <taxon>Pseudonocardiales</taxon>
        <taxon>Pseudonocardiaceae</taxon>
        <taxon>Kibdelosporangium</taxon>
    </lineage>
</organism>
<dbReference type="PANTHER" id="PTHR11705">
    <property type="entry name" value="PROTEASE FAMILY M14 CARBOXYPEPTIDASE A,B"/>
    <property type="match status" value="1"/>
</dbReference>
<dbReference type="RefSeq" id="WP_054292379.1">
    <property type="nucleotide sequence ID" value="NZ_CP012752.1"/>
</dbReference>
<feature type="signal peptide" evidence="8">
    <location>
        <begin position="1"/>
        <end position="25"/>
    </location>
</feature>
<dbReference type="Proteomes" id="UP000063699">
    <property type="component" value="Chromosome"/>
</dbReference>
<keyword evidence="3" id="KW-0645">Protease</keyword>
<evidence type="ECO:0000256" key="3">
    <source>
        <dbReference type="ARBA" id="ARBA00022670"/>
    </source>
</evidence>
<keyword evidence="6" id="KW-0482">Metalloprotease</keyword>
<comment type="similarity">
    <text evidence="2 7">Belongs to the peptidase M14 family.</text>
</comment>
<dbReference type="InterPro" id="IPR000834">
    <property type="entry name" value="Peptidase_M14"/>
</dbReference>
<keyword evidence="4" id="KW-0378">Hydrolase</keyword>
<feature type="chain" id="PRO_5006035895" description="Peptidase M14 domain-containing protein" evidence="8">
    <location>
        <begin position="26"/>
        <end position="546"/>
    </location>
</feature>
<dbReference type="OrthoDB" id="5240362at2"/>
<accession>A0A0N9I6F1</accession>
<dbReference type="KEGG" id="kphy:AOZ06_29480"/>
<keyword evidence="8" id="KW-0732">Signal</keyword>
<evidence type="ECO:0000256" key="8">
    <source>
        <dbReference type="SAM" id="SignalP"/>
    </source>
</evidence>
<dbReference type="GO" id="GO:0006508">
    <property type="term" value="P:proteolysis"/>
    <property type="evidence" value="ECO:0007669"/>
    <property type="project" value="UniProtKB-KW"/>
</dbReference>
<dbReference type="EMBL" id="CP012752">
    <property type="protein sequence ID" value="ALG10476.1"/>
    <property type="molecule type" value="Genomic_DNA"/>
</dbReference>
<evidence type="ECO:0000256" key="7">
    <source>
        <dbReference type="PROSITE-ProRule" id="PRU01379"/>
    </source>
</evidence>
<reference evidence="10 11" key="1">
    <citation type="submission" date="2015-07" db="EMBL/GenBank/DDBJ databases">
        <title>Genome sequencing of Kibdelosporangium phytohabitans.</title>
        <authorList>
            <person name="Qin S."/>
            <person name="Xing K."/>
        </authorList>
    </citation>
    <scope>NUCLEOTIDE SEQUENCE [LARGE SCALE GENOMIC DNA]</scope>
    <source>
        <strain evidence="10 11">KLBMP1111</strain>
    </source>
</reference>
<name>A0A0N9I6F1_9PSEU</name>
<protein>
    <recommendedName>
        <fullName evidence="9">Peptidase M14 domain-containing protein</fullName>
    </recommendedName>
</protein>
<evidence type="ECO:0000313" key="10">
    <source>
        <dbReference type="EMBL" id="ALG10476.1"/>
    </source>
</evidence>
<dbReference type="GO" id="GO:0004181">
    <property type="term" value="F:metallocarboxypeptidase activity"/>
    <property type="evidence" value="ECO:0007669"/>
    <property type="project" value="InterPro"/>
</dbReference>
<dbReference type="GO" id="GO:0005615">
    <property type="term" value="C:extracellular space"/>
    <property type="evidence" value="ECO:0007669"/>
    <property type="project" value="TreeGrafter"/>
</dbReference>
<proteinExistence type="inferred from homology"/>
<dbReference type="PANTHER" id="PTHR11705:SF143">
    <property type="entry name" value="SLL0236 PROTEIN"/>
    <property type="match status" value="1"/>
</dbReference>
<sequence>MSRRFLSLTAAAVLAVGLAGVPAQAKPADVVSVVRVAAPTKALQAKLIGLDLDLMDAEGTSVNIMLHGARDEAKLRGAGFAPQVLVADVAARDRAARQAEETRARSLAASPLPTGRVSYRTLSETNTELVRLARTYPDRVKRFALPNRSLLDQTVWGLEITHGVHADDGKPVFLMTGLHHSREWPTVELTMEFVWDLLKNDRADPRITSLLDRARLIVVPIVNPDGFDMSRSLIQEQKRKNCRVTDGQRPTWVECADPANFDKGVDLNRNYGAFWGGPGAGASGLASNYRGQAPFSEPEIRNIRELISSKQVTVAISNHTPDARVLRVPSAPNEPRPADEGPYDALAQALGADMKWPAGPWPDIYYAASGTTEQTAYYSAGTFAFTFEHTPGGRGFHPPYPFVIDQYFGTGAYPGSSARAAFLTAFEAAADPARHSVITGKAPRGAKLTVQKNFTLDTSPVTNPDGSTGLITPFPYGLRSTLSVDRDGRFDWHVNPSLRPSQYLQKHLNESWTLTCQRPGGRTTQVQVTVARGAVAEVDLSRCGRR</sequence>
<evidence type="ECO:0000313" key="11">
    <source>
        <dbReference type="Proteomes" id="UP000063699"/>
    </source>
</evidence>
<evidence type="ECO:0000256" key="6">
    <source>
        <dbReference type="ARBA" id="ARBA00023049"/>
    </source>
</evidence>
<dbReference type="Pfam" id="PF00246">
    <property type="entry name" value="Peptidase_M14"/>
    <property type="match status" value="1"/>
</dbReference>
<dbReference type="SUPFAM" id="SSF53187">
    <property type="entry name" value="Zn-dependent exopeptidases"/>
    <property type="match status" value="1"/>
</dbReference>
<keyword evidence="5" id="KW-0862">Zinc</keyword>
<feature type="active site" description="Proton donor/acceptor" evidence="7">
    <location>
        <position position="388"/>
    </location>
</feature>
<feature type="domain" description="Peptidase M14" evidence="9">
    <location>
        <begin position="118"/>
        <end position="421"/>
    </location>
</feature>
<gene>
    <name evidence="10" type="ORF">AOZ06_29480</name>
</gene>
<keyword evidence="11" id="KW-1185">Reference proteome</keyword>
<dbReference type="PROSITE" id="PS52035">
    <property type="entry name" value="PEPTIDASE_M14"/>
    <property type="match status" value="1"/>
</dbReference>
<evidence type="ECO:0000256" key="2">
    <source>
        <dbReference type="ARBA" id="ARBA00005988"/>
    </source>
</evidence>
<dbReference type="SMART" id="SM00631">
    <property type="entry name" value="Zn_pept"/>
    <property type="match status" value="1"/>
</dbReference>
<dbReference type="Gene3D" id="3.40.630.10">
    <property type="entry name" value="Zn peptidases"/>
    <property type="match status" value="1"/>
</dbReference>
<comment type="cofactor">
    <cofactor evidence="1">
        <name>Zn(2+)</name>
        <dbReference type="ChEBI" id="CHEBI:29105"/>
    </cofactor>
</comment>
<dbReference type="GO" id="GO:0008270">
    <property type="term" value="F:zinc ion binding"/>
    <property type="evidence" value="ECO:0007669"/>
    <property type="project" value="InterPro"/>
</dbReference>
<evidence type="ECO:0000259" key="9">
    <source>
        <dbReference type="PROSITE" id="PS52035"/>
    </source>
</evidence>
<evidence type="ECO:0000256" key="1">
    <source>
        <dbReference type="ARBA" id="ARBA00001947"/>
    </source>
</evidence>
<evidence type="ECO:0000256" key="4">
    <source>
        <dbReference type="ARBA" id="ARBA00022801"/>
    </source>
</evidence>
<dbReference type="AlphaFoldDB" id="A0A0N9I6F1"/>
<dbReference type="STRING" id="860235.AOZ06_29480"/>